<dbReference type="AlphaFoldDB" id="A0A4T0PRQ6"/>
<gene>
    <name evidence="14" type="ORF">E3Q01_01796</name>
    <name evidence="13" type="ORF">E3Q10_01939</name>
</gene>
<keyword evidence="8" id="KW-0687">Ribonucleoprotein</keyword>
<dbReference type="GO" id="GO:0016020">
    <property type="term" value="C:membrane"/>
    <property type="evidence" value="ECO:0007669"/>
    <property type="project" value="InterPro"/>
</dbReference>
<dbReference type="PRINTS" id="PR00723">
    <property type="entry name" value="SUBTILISIN"/>
</dbReference>
<dbReference type="Gene3D" id="3.30.420.80">
    <property type="entry name" value="Ribosomal protein S11"/>
    <property type="match status" value="1"/>
</dbReference>
<dbReference type="HAMAP" id="MF_01310">
    <property type="entry name" value="Ribosomal_uS11"/>
    <property type="match status" value="1"/>
</dbReference>
<dbReference type="GO" id="GO:0003735">
    <property type="term" value="F:structural constituent of ribosome"/>
    <property type="evidence" value="ECO:0007669"/>
    <property type="project" value="InterPro"/>
</dbReference>
<dbReference type="GO" id="GO:0005615">
    <property type="term" value="C:extracellular space"/>
    <property type="evidence" value="ECO:0007669"/>
    <property type="project" value="TreeGrafter"/>
</dbReference>
<dbReference type="SUPFAM" id="SSF53137">
    <property type="entry name" value="Translational machinery components"/>
    <property type="match status" value="1"/>
</dbReference>
<dbReference type="InterPro" id="IPR000209">
    <property type="entry name" value="Peptidase_S8/S53_dom"/>
</dbReference>
<evidence type="ECO:0000256" key="5">
    <source>
        <dbReference type="ARBA" id="ARBA00022801"/>
    </source>
</evidence>
<evidence type="ECO:0000313" key="16">
    <source>
        <dbReference type="Proteomes" id="UP000310708"/>
    </source>
</evidence>
<evidence type="ECO:0000256" key="3">
    <source>
        <dbReference type="ARBA" id="ARBA00022670"/>
    </source>
</evidence>
<evidence type="ECO:0000256" key="8">
    <source>
        <dbReference type="ARBA" id="ARBA00023274"/>
    </source>
</evidence>
<comment type="similarity">
    <text evidence="1">Belongs to the universal ribosomal protein uS11 family.</text>
</comment>
<accession>A0A4T0PRQ6</accession>
<dbReference type="Gene3D" id="3.40.50.200">
    <property type="entry name" value="Peptidase S8/S53 domain"/>
    <property type="match status" value="2"/>
</dbReference>
<evidence type="ECO:0000256" key="1">
    <source>
        <dbReference type="ARBA" id="ARBA00006194"/>
    </source>
</evidence>
<dbReference type="InterPro" id="IPR036967">
    <property type="entry name" value="Ribosomal_uS11_sf"/>
</dbReference>
<dbReference type="EMBL" id="SPRX01000018">
    <property type="protein sequence ID" value="TIC66157.1"/>
    <property type="molecule type" value="Genomic_DNA"/>
</dbReference>
<dbReference type="SUPFAM" id="SSF52743">
    <property type="entry name" value="Subtilisin-like"/>
    <property type="match status" value="1"/>
</dbReference>
<keyword evidence="6 10" id="KW-0720">Serine protease</keyword>
<feature type="active site" description="Charge relay system" evidence="9 10">
    <location>
        <position position="319"/>
    </location>
</feature>
<evidence type="ECO:0000256" key="2">
    <source>
        <dbReference type="ARBA" id="ARBA00011073"/>
    </source>
</evidence>
<evidence type="ECO:0000256" key="9">
    <source>
        <dbReference type="PIRSR" id="PIRSR615500-1"/>
    </source>
</evidence>
<dbReference type="GO" id="GO:0005840">
    <property type="term" value="C:ribosome"/>
    <property type="evidence" value="ECO:0007669"/>
    <property type="project" value="UniProtKB-KW"/>
</dbReference>
<feature type="domain" description="C5a peptidase/Subtilisin-like protease SBT2-like Fn3-like" evidence="12">
    <location>
        <begin position="749"/>
        <end position="854"/>
    </location>
</feature>
<name>A0A4T0PRQ6_9BASI</name>
<evidence type="ECO:0000313" key="15">
    <source>
        <dbReference type="Proteomes" id="UP000305647"/>
    </source>
</evidence>
<protein>
    <submittedName>
        <fullName evidence="14">Subtilisin-like protein</fullName>
    </submittedName>
</protein>
<evidence type="ECO:0000256" key="6">
    <source>
        <dbReference type="ARBA" id="ARBA00022825"/>
    </source>
</evidence>
<keyword evidence="3 10" id="KW-0645">Protease</keyword>
<dbReference type="GO" id="GO:0006508">
    <property type="term" value="P:proteolysis"/>
    <property type="evidence" value="ECO:0007669"/>
    <property type="project" value="UniProtKB-KW"/>
</dbReference>
<dbReference type="Pfam" id="PF06280">
    <property type="entry name" value="fn3_5"/>
    <property type="match status" value="1"/>
</dbReference>
<dbReference type="PANTHER" id="PTHR43806">
    <property type="entry name" value="PEPTIDASE S8"/>
    <property type="match status" value="1"/>
</dbReference>
<evidence type="ECO:0000256" key="4">
    <source>
        <dbReference type="ARBA" id="ARBA00022729"/>
    </source>
</evidence>
<dbReference type="InterPro" id="IPR001971">
    <property type="entry name" value="Ribosomal_uS11"/>
</dbReference>
<comment type="caution">
    <text evidence="14">The sequence shown here is derived from an EMBL/GenBank/DDBJ whole genome shotgun (WGS) entry which is preliminary data.</text>
</comment>
<reference evidence="15 16" key="1">
    <citation type="submission" date="2019-03" db="EMBL/GenBank/DDBJ databases">
        <title>Sequencing 25 genomes of Wallemia mellicola.</title>
        <authorList>
            <person name="Gostincar C."/>
        </authorList>
    </citation>
    <scope>NUCLEOTIDE SEQUENCE [LARGE SCALE GENOMIC DNA]</scope>
    <source>
        <strain evidence="14 16">EXF-757</strain>
        <strain evidence="13 15">EXF-8738</strain>
    </source>
</reference>
<keyword evidence="4" id="KW-0732">Signal</keyword>
<feature type="active site" description="Charge relay system" evidence="9 10">
    <location>
        <position position="370"/>
    </location>
</feature>
<dbReference type="Proteomes" id="UP000305647">
    <property type="component" value="Unassembled WGS sequence"/>
</dbReference>
<dbReference type="GO" id="GO:0006412">
    <property type="term" value="P:translation"/>
    <property type="evidence" value="ECO:0007669"/>
    <property type="project" value="InterPro"/>
</dbReference>
<evidence type="ECO:0000313" key="14">
    <source>
        <dbReference type="EMBL" id="TIC66157.1"/>
    </source>
</evidence>
<dbReference type="PROSITE" id="PS51892">
    <property type="entry name" value="SUBTILASE"/>
    <property type="match status" value="1"/>
</dbReference>
<dbReference type="GO" id="GO:0004252">
    <property type="term" value="F:serine-type endopeptidase activity"/>
    <property type="evidence" value="ECO:0007669"/>
    <property type="project" value="UniProtKB-UniRule"/>
</dbReference>
<evidence type="ECO:0000256" key="7">
    <source>
        <dbReference type="ARBA" id="ARBA00022980"/>
    </source>
</evidence>
<dbReference type="PROSITE" id="PS00136">
    <property type="entry name" value="SUBTILASE_ASP"/>
    <property type="match status" value="1"/>
</dbReference>
<dbReference type="InterPro" id="IPR023827">
    <property type="entry name" value="Peptidase_S8_Asp-AS"/>
</dbReference>
<dbReference type="InterPro" id="IPR050131">
    <property type="entry name" value="Peptidase_S8_subtilisin-like"/>
</dbReference>
<dbReference type="Pfam" id="PF00411">
    <property type="entry name" value="Ribosomal_S11"/>
    <property type="match status" value="1"/>
</dbReference>
<dbReference type="Proteomes" id="UP000310708">
    <property type="component" value="Unassembled WGS sequence"/>
</dbReference>
<dbReference type="InterPro" id="IPR010435">
    <property type="entry name" value="C5a/SBT2-like_Fn3"/>
</dbReference>
<organism evidence="14 16">
    <name type="scientific">Wallemia mellicola</name>
    <dbReference type="NCBI Taxonomy" id="1708541"/>
    <lineage>
        <taxon>Eukaryota</taxon>
        <taxon>Fungi</taxon>
        <taxon>Dikarya</taxon>
        <taxon>Basidiomycota</taxon>
        <taxon>Wallemiomycotina</taxon>
        <taxon>Wallemiomycetes</taxon>
        <taxon>Wallemiales</taxon>
        <taxon>Wallemiaceae</taxon>
        <taxon>Wallemia</taxon>
    </lineage>
</organism>
<dbReference type="PANTHER" id="PTHR43806:SF66">
    <property type="entry name" value="SERIN ENDOPEPTIDASE"/>
    <property type="match status" value="1"/>
</dbReference>
<feature type="active site" description="Charge relay system" evidence="9 10">
    <location>
        <position position="671"/>
    </location>
</feature>
<dbReference type="Pfam" id="PF00082">
    <property type="entry name" value="Peptidase_S8"/>
    <property type="match status" value="1"/>
</dbReference>
<feature type="domain" description="Peptidase S8/S53" evidence="11">
    <location>
        <begin position="310"/>
        <end position="711"/>
    </location>
</feature>
<keyword evidence="7" id="KW-0689">Ribosomal protein</keyword>
<evidence type="ECO:0000259" key="11">
    <source>
        <dbReference type="Pfam" id="PF00082"/>
    </source>
</evidence>
<sequence>MNNFAKNLNSKLQFINYNKTAHKSIINVHSTRNNTIITLTNNNNQPITWLSSGSIGFKSSQKSGYEAGYQSTIKLFDMINQSSPDSPLHQSKFGPIEMHFRGFGQGRFASWAALLSQQGESFKQRLTLIKDKTHLVRGGTRPKKQRRFYHHRHRIILVSDDSTPFILAIDWRDSRPTTRQLLYTLEIDAPHQTLFEQLNKRDIPYTLTHTFSSDLFTGASILLNNHEDRIHLPLLQSVKHVYPINSFDNPANSLSQDSLDLSTQSAYNSQLYPLVSGTQALPSHSSVQLLSASALRQSAITQAHERNLTGDGIFIAFIDDGVDYTHPGLGGCFGENCPISHGWDLVGDNYNTTTHDISPGPLGATTCKSHGTSTIGVAASQLEQLPGAAPNATFGMYRIFGCYGSSGDDVLAMGLIKAYEDGADIINISAGGPDGWTTSLPSVVASRIVEKGRHVVTSAGNYGLQGLLYSNSPAGGIGVTPVASTDLPYVPYLNASLTMESKPGDRFPYVPATSFNKMNVTVPAYILDKSGNSTSDACNNVTTSDKLDDVAVIIKPGGCSIGEKLENLKSANASLVLISDINGNLTSSPAVEGLDTAIINLNTTRNLLDGENITLHYTPILQENPRDGLISQYSSMGPSADGYGKPAVGAPGANIPTLAPGNNYMIQSGTSFSAPYYSSMLALLLQDARRKGQMLKPDVARALMLNGATSVMLDDDIPGPAFTVLQGSGVANLTATLDATTYALPDILNLNDTYNGVSKSHTIEVVNMGSEETTFTILHQPALTGYVLDDGTIQPRTWLPEHSTDSAEVDFPTTLTVSANSSASLDVNFSYKDIDDHRLPVYSGWIVLESPESRLQVSYNGIAGDLSKMQVLDNTDDLFQQGFPVPFAFRQSDKNLIDTVDSFSMIGLDKPAVIYRLTGPSPYLRIDLVDDTAKRNVINGVLNWMNDIFGDDERSAKSGVLYEELGVSRNGFMGSGQGSSYQRYDMDGKFANGQTIPSGTYRFHISALKVHGDENNNDDYETWLSEKFTIK</sequence>
<dbReference type="EMBL" id="SPRO01000016">
    <property type="protein sequence ID" value="TIC30781.1"/>
    <property type="molecule type" value="Genomic_DNA"/>
</dbReference>
<dbReference type="GO" id="GO:1990904">
    <property type="term" value="C:ribonucleoprotein complex"/>
    <property type="evidence" value="ECO:0007669"/>
    <property type="project" value="UniProtKB-KW"/>
</dbReference>
<evidence type="ECO:0000259" key="12">
    <source>
        <dbReference type="Pfam" id="PF06280"/>
    </source>
</evidence>
<keyword evidence="5 10" id="KW-0378">Hydrolase</keyword>
<comment type="similarity">
    <text evidence="2 10">Belongs to the peptidase S8 family.</text>
</comment>
<dbReference type="InterPro" id="IPR015500">
    <property type="entry name" value="Peptidase_S8_subtilisin-rel"/>
</dbReference>
<proteinExistence type="inferred from homology"/>
<evidence type="ECO:0000313" key="13">
    <source>
        <dbReference type="EMBL" id="TIC30781.1"/>
    </source>
</evidence>
<dbReference type="InterPro" id="IPR036852">
    <property type="entry name" value="Peptidase_S8/S53_dom_sf"/>
</dbReference>
<evidence type="ECO:0000256" key="10">
    <source>
        <dbReference type="PROSITE-ProRule" id="PRU01240"/>
    </source>
</evidence>